<dbReference type="AlphaFoldDB" id="A0A2T1C967"/>
<keyword evidence="2" id="KW-1185">Reference proteome</keyword>
<protein>
    <submittedName>
        <fullName evidence="1">Uncharacterized protein</fullName>
    </submittedName>
</protein>
<proteinExistence type="predicted"/>
<dbReference type="Proteomes" id="UP000238762">
    <property type="component" value="Unassembled WGS sequence"/>
</dbReference>
<dbReference type="RefSeq" id="WP_106287192.1">
    <property type="nucleotide sequence ID" value="NZ_CAWNTC010000176.1"/>
</dbReference>
<name>A0A2T1C967_9CYAN</name>
<gene>
    <name evidence="1" type="ORF">C7B64_03100</name>
</gene>
<reference evidence="1 2" key="1">
    <citation type="submission" date="2018-02" db="EMBL/GenBank/DDBJ databases">
        <authorList>
            <person name="Cohen D.B."/>
            <person name="Kent A.D."/>
        </authorList>
    </citation>
    <scope>NUCLEOTIDE SEQUENCE [LARGE SCALE GENOMIC DNA]</scope>
    <source>
        <strain evidence="1 2">CCAP 1448/3</strain>
    </source>
</reference>
<sequence>MSEPNQHLYQAIGTVYGILEINPPNTTLTVGNRVFPASVKGAVQKRHQPGQVELFRFYPQLISGQIAFHLIGIVTDAEAQTEEQPSGQLILNGCWELYQDEPYFIIYRNEIRGLGDRLTRMLVPVVWSNAPTPDGQFWEARATFQDGAFVITRPLA</sequence>
<dbReference type="OrthoDB" id="506234at2"/>
<comment type="caution">
    <text evidence="1">The sequence shown here is derived from an EMBL/GenBank/DDBJ whole genome shotgun (WGS) entry which is preliminary data.</text>
</comment>
<reference evidence="1 2" key="2">
    <citation type="submission" date="2018-03" db="EMBL/GenBank/DDBJ databases">
        <title>The ancient ancestry and fast evolution of plastids.</title>
        <authorList>
            <person name="Moore K.R."/>
            <person name="Magnabosco C."/>
            <person name="Momper L."/>
            <person name="Gold D.A."/>
            <person name="Bosak T."/>
            <person name="Fournier G.P."/>
        </authorList>
    </citation>
    <scope>NUCLEOTIDE SEQUENCE [LARGE SCALE GENOMIC DNA]</scope>
    <source>
        <strain evidence="1 2">CCAP 1448/3</strain>
    </source>
</reference>
<organism evidence="1 2">
    <name type="scientific">Merismopedia glauca CCAP 1448/3</name>
    <dbReference type="NCBI Taxonomy" id="1296344"/>
    <lineage>
        <taxon>Bacteria</taxon>
        <taxon>Bacillati</taxon>
        <taxon>Cyanobacteriota</taxon>
        <taxon>Cyanophyceae</taxon>
        <taxon>Synechococcales</taxon>
        <taxon>Merismopediaceae</taxon>
        <taxon>Merismopedia</taxon>
    </lineage>
</organism>
<dbReference type="EMBL" id="PVWJ01000009">
    <property type="protein sequence ID" value="PSB04683.1"/>
    <property type="molecule type" value="Genomic_DNA"/>
</dbReference>
<evidence type="ECO:0000313" key="1">
    <source>
        <dbReference type="EMBL" id="PSB04683.1"/>
    </source>
</evidence>
<evidence type="ECO:0000313" key="2">
    <source>
        <dbReference type="Proteomes" id="UP000238762"/>
    </source>
</evidence>
<accession>A0A2T1C967</accession>